<feature type="chain" id="PRO_5012395168" evidence="1">
    <location>
        <begin position="27"/>
        <end position="274"/>
    </location>
</feature>
<dbReference type="STRING" id="1317117.ATO7_02945"/>
<comment type="caution">
    <text evidence="2">The sequence shown here is derived from an EMBL/GenBank/DDBJ whole genome shotgun (WGS) entry which is preliminary data.</text>
</comment>
<sequence>MTATHWYSGLLALALALAGTATGAGAHDPVFGLGPHTLFKGGVEVHWGFARTEAGAEREQEFAIELKYGLTADWVIGVEQHYADASGPDESRSGRGDLALASKYRFWRRDLPGVQEAAAVAVRTIIGGTGEDNVANDGATDAILGLSYGYEGRRWYRWAAARYRRNGENDAGLTRGDVLLLDLVGGIRPRPTGYFEPDWVWMLELNGELVERAERNGVAIAASGGDRWFLSPGLMLTYRNYALKTGIQLPLVQNLNGPQDEIDYRAVLELEGHF</sequence>
<evidence type="ECO:0000313" key="3">
    <source>
        <dbReference type="Proteomes" id="UP000192342"/>
    </source>
</evidence>
<name>A0A1Y1SGT8_9GAMM</name>
<protein>
    <submittedName>
        <fullName evidence="2">Uncharacterized protein</fullName>
    </submittedName>
</protein>
<dbReference type="AlphaFoldDB" id="A0A1Y1SGT8"/>
<dbReference type="RefSeq" id="WP_083559412.1">
    <property type="nucleotide sequence ID" value="NZ_AQQV01000001.1"/>
</dbReference>
<dbReference type="Pfam" id="PF13557">
    <property type="entry name" value="Phenol_MetA_deg"/>
    <property type="match status" value="1"/>
</dbReference>
<dbReference type="EMBL" id="AQQV01000001">
    <property type="protein sequence ID" value="ORE88798.1"/>
    <property type="molecule type" value="Genomic_DNA"/>
</dbReference>
<evidence type="ECO:0000256" key="1">
    <source>
        <dbReference type="SAM" id="SignalP"/>
    </source>
</evidence>
<keyword evidence="1" id="KW-0732">Signal</keyword>
<keyword evidence="3" id="KW-1185">Reference proteome</keyword>
<evidence type="ECO:0000313" key="2">
    <source>
        <dbReference type="EMBL" id="ORE88798.1"/>
    </source>
</evidence>
<gene>
    <name evidence="2" type="ORF">ATO7_02945</name>
</gene>
<proteinExistence type="predicted"/>
<accession>A0A1Y1SGT8</accession>
<dbReference type="Proteomes" id="UP000192342">
    <property type="component" value="Unassembled WGS sequence"/>
</dbReference>
<dbReference type="InterPro" id="IPR025737">
    <property type="entry name" value="FApF"/>
</dbReference>
<organism evidence="2 3">
    <name type="scientific">Oceanococcus atlanticus</name>
    <dbReference type="NCBI Taxonomy" id="1317117"/>
    <lineage>
        <taxon>Bacteria</taxon>
        <taxon>Pseudomonadati</taxon>
        <taxon>Pseudomonadota</taxon>
        <taxon>Gammaproteobacteria</taxon>
        <taxon>Chromatiales</taxon>
        <taxon>Oceanococcaceae</taxon>
        <taxon>Oceanococcus</taxon>
    </lineage>
</organism>
<dbReference type="OrthoDB" id="5450709at2"/>
<feature type="signal peptide" evidence="1">
    <location>
        <begin position="1"/>
        <end position="26"/>
    </location>
</feature>
<reference evidence="2 3" key="1">
    <citation type="submission" date="2013-04" db="EMBL/GenBank/DDBJ databases">
        <title>Oceanococcus atlanticus 22II-S10r2 Genome Sequencing.</title>
        <authorList>
            <person name="Lai Q."/>
            <person name="Li G."/>
            <person name="Shao Z."/>
        </authorList>
    </citation>
    <scope>NUCLEOTIDE SEQUENCE [LARGE SCALE GENOMIC DNA]</scope>
    <source>
        <strain evidence="2 3">22II-S10r2</strain>
    </source>
</reference>